<name>A0ABY7QM49_9FLAO</name>
<protein>
    <submittedName>
        <fullName evidence="1">Uncharacterized protein</fullName>
    </submittedName>
</protein>
<accession>A0ABY7QM49</accession>
<dbReference type="RefSeq" id="WP_271148575.1">
    <property type="nucleotide sequence ID" value="NZ_CP115859.1"/>
</dbReference>
<gene>
    <name evidence="1" type="ORF">PFY12_14520</name>
</gene>
<dbReference type="Proteomes" id="UP001210978">
    <property type="component" value="Chromosome"/>
</dbReference>
<dbReference type="EMBL" id="CP115859">
    <property type="protein sequence ID" value="WBV60239.1"/>
    <property type="molecule type" value="Genomic_DNA"/>
</dbReference>
<proteinExistence type="predicted"/>
<sequence>MLLFFGIGIFFFVKFIQAVSRSAPKPKNHYIETHQKKINDDYLYDEYLKFCKEKGELPMEKSGFQELRMKEEAMKRKINNAIR</sequence>
<evidence type="ECO:0000313" key="2">
    <source>
        <dbReference type="Proteomes" id="UP001210978"/>
    </source>
</evidence>
<evidence type="ECO:0000313" key="1">
    <source>
        <dbReference type="EMBL" id="WBV60239.1"/>
    </source>
</evidence>
<keyword evidence="2" id="KW-1185">Reference proteome</keyword>
<organism evidence="1 2">
    <name type="scientific">Chryseobacterium camelliae</name>
    <dbReference type="NCBI Taxonomy" id="1265445"/>
    <lineage>
        <taxon>Bacteria</taxon>
        <taxon>Pseudomonadati</taxon>
        <taxon>Bacteroidota</taxon>
        <taxon>Flavobacteriia</taxon>
        <taxon>Flavobacteriales</taxon>
        <taxon>Weeksellaceae</taxon>
        <taxon>Chryseobacterium group</taxon>
        <taxon>Chryseobacterium</taxon>
    </lineage>
</organism>
<reference evidence="1 2" key="1">
    <citation type="submission" date="2023-01" db="EMBL/GenBank/DDBJ databases">
        <title>Complete genome of Chryseobacterium camelliae VAN22-5A.</title>
        <authorList>
            <person name="Zong G."/>
            <person name="Cao G."/>
        </authorList>
    </citation>
    <scope>NUCLEOTIDE SEQUENCE [LARGE SCALE GENOMIC DNA]</scope>
    <source>
        <strain evidence="1 2">VAN22-5A</strain>
    </source>
</reference>